<dbReference type="InterPro" id="IPR017930">
    <property type="entry name" value="Myb_dom"/>
</dbReference>
<sequence length="358" mass="40511">MRSTSSERSRRSPSKVEEDEEDGEDNLRNGGSSSSSTVEESERKASLGTVRQYVRSKNPRLRWTPELHLCFVHAVERLGGQDRATPKMVLELMNVKGLSIAHVKSHLQMYRSKKIDESGQVIADPKSVMKGTRQHTYNLSHLPMLHGFHQSLIPNSRSDGSSWAGHQNWVHNQVLSRAMNSTLGSRSYGSITEMIFTGSDSLKSNDQDLRINASSLNRRASGELREASGESQLLHNCRVGTTRYRPEEREAYSITQPQERGLATSPEGESSARWKADDEGPDLNLSLNIGPRQEKKQRRWEEELDSLSLSLFGPSRMERCSRDVEKASNHTMWEEEVGIEEQRKSDEYSGSDYISAMW</sequence>
<feature type="region of interest" description="Disordered" evidence="5">
    <location>
        <begin position="1"/>
        <end position="50"/>
    </location>
</feature>
<dbReference type="GO" id="GO:0003677">
    <property type="term" value="F:DNA binding"/>
    <property type="evidence" value="ECO:0007669"/>
    <property type="project" value="UniProtKB-KW"/>
</dbReference>
<dbReference type="OrthoDB" id="551907at2759"/>
<dbReference type="InterPro" id="IPR006447">
    <property type="entry name" value="Myb_dom_plants"/>
</dbReference>
<evidence type="ECO:0000256" key="3">
    <source>
        <dbReference type="ARBA" id="ARBA00023163"/>
    </source>
</evidence>
<name>A0A8B8IZ83_PHODC</name>
<dbReference type="NCBIfam" id="TIGR01557">
    <property type="entry name" value="myb_SHAQKYF"/>
    <property type="match status" value="1"/>
</dbReference>
<feature type="compositionally biased region" description="Basic and acidic residues" evidence="5">
    <location>
        <begin position="1"/>
        <end position="16"/>
    </location>
</feature>
<reference evidence="7" key="1">
    <citation type="journal article" date="2019" name="Nat. Commun.">
        <title>Genome-wide association mapping of date palm fruit traits.</title>
        <authorList>
            <person name="Hazzouri K.M."/>
            <person name="Gros-Balthazard M."/>
            <person name="Flowers J.M."/>
            <person name="Copetti D."/>
            <person name="Lemansour A."/>
            <person name="Lebrun M."/>
            <person name="Masmoudi K."/>
            <person name="Ferrand S."/>
            <person name="Dhar M.I."/>
            <person name="Fresquez Z.A."/>
            <person name="Rosas U."/>
            <person name="Zhang J."/>
            <person name="Talag J."/>
            <person name="Lee S."/>
            <person name="Kudrna D."/>
            <person name="Powell R.F."/>
            <person name="Leitch I.J."/>
            <person name="Krueger R.R."/>
            <person name="Wing R.A."/>
            <person name="Amiri K.M.A."/>
            <person name="Purugganan M.D."/>
        </authorList>
    </citation>
    <scope>NUCLEOTIDE SEQUENCE [LARGE SCALE GENOMIC DNA]</scope>
    <source>
        <strain evidence="7">cv. Khalas</strain>
    </source>
</reference>
<keyword evidence="1" id="KW-0805">Transcription regulation</keyword>
<dbReference type="AlphaFoldDB" id="A0A8B8IZ83"/>
<dbReference type="InterPro" id="IPR001005">
    <property type="entry name" value="SANT/Myb"/>
</dbReference>
<evidence type="ECO:0000256" key="4">
    <source>
        <dbReference type="ARBA" id="ARBA00023242"/>
    </source>
</evidence>
<dbReference type="GO" id="GO:0003700">
    <property type="term" value="F:DNA-binding transcription factor activity"/>
    <property type="evidence" value="ECO:0007669"/>
    <property type="project" value="InterPro"/>
</dbReference>
<dbReference type="RefSeq" id="XP_026655640.2">
    <property type="nucleotide sequence ID" value="XM_026799839.2"/>
</dbReference>
<dbReference type="PANTHER" id="PTHR31314:SF164">
    <property type="entry name" value="HTH MYB-TYPE DOMAIN-CONTAINING PROTEIN"/>
    <property type="match status" value="1"/>
</dbReference>
<reference evidence="8" key="2">
    <citation type="submission" date="2025-08" db="UniProtKB">
        <authorList>
            <consortium name="RefSeq"/>
        </authorList>
    </citation>
    <scope>IDENTIFICATION</scope>
    <source>
        <tissue evidence="8">Young leaves</tissue>
    </source>
</reference>
<dbReference type="FunFam" id="1.10.10.60:FF:000002">
    <property type="entry name" value="Myb family transcription factor"/>
    <property type="match status" value="1"/>
</dbReference>
<evidence type="ECO:0000256" key="5">
    <source>
        <dbReference type="SAM" id="MobiDB-lite"/>
    </source>
</evidence>
<dbReference type="KEGG" id="pda:113460966"/>
<evidence type="ECO:0000256" key="2">
    <source>
        <dbReference type="ARBA" id="ARBA00023125"/>
    </source>
</evidence>
<dbReference type="Proteomes" id="UP000228380">
    <property type="component" value="Chromosome 12"/>
</dbReference>
<dbReference type="InterPro" id="IPR009057">
    <property type="entry name" value="Homeodomain-like_sf"/>
</dbReference>
<keyword evidence="3" id="KW-0804">Transcription</keyword>
<dbReference type="SUPFAM" id="SSF46689">
    <property type="entry name" value="Homeodomain-like"/>
    <property type="match status" value="1"/>
</dbReference>
<dbReference type="Gene3D" id="1.10.10.60">
    <property type="entry name" value="Homeodomain-like"/>
    <property type="match status" value="1"/>
</dbReference>
<dbReference type="Pfam" id="PF00249">
    <property type="entry name" value="Myb_DNA-binding"/>
    <property type="match status" value="1"/>
</dbReference>
<proteinExistence type="predicted"/>
<keyword evidence="2" id="KW-0238">DNA-binding</keyword>
<gene>
    <name evidence="8" type="primary">LOC113460966</name>
</gene>
<dbReference type="PROSITE" id="PS51294">
    <property type="entry name" value="HTH_MYB"/>
    <property type="match status" value="1"/>
</dbReference>
<feature type="domain" description="HTH myb-type" evidence="6">
    <location>
        <begin position="60"/>
        <end position="115"/>
    </location>
</feature>
<keyword evidence="7" id="KW-1185">Reference proteome</keyword>
<organism evidence="7 8">
    <name type="scientific">Phoenix dactylifera</name>
    <name type="common">Date palm</name>
    <dbReference type="NCBI Taxonomy" id="42345"/>
    <lineage>
        <taxon>Eukaryota</taxon>
        <taxon>Viridiplantae</taxon>
        <taxon>Streptophyta</taxon>
        <taxon>Embryophyta</taxon>
        <taxon>Tracheophyta</taxon>
        <taxon>Spermatophyta</taxon>
        <taxon>Magnoliopsida</taxon>
        <taxon>Liliopsida</taxon>
        <taxon>Arecaceae</taxon>
        <taxon>Coryphoideae</taxon>
        <taxon>Phoeniceae</taxon>
        <taxon>Phoenix</taxon>
    </lineage>
</organism>
<evidence type="ECO:0000313" key="7">
    <source>
        <dbReference type="Proteomes" id="UP000228380"/>
    </source>
</evidence>
<evidence type="ECO:0000313" key="8">
    <source>
        <dbReference type="RefSeq" id="XP_026655640.2"/>
    </source>
</evidence>
<keyword evidence="4" id="KW-0539">Nucleus</keyword>
<dbReference type="PANTHER" id="PTHR31314">
    <property type="entry name" value="MYB FAMILY TRANSCRIPTION FACTOR PHL7-LIKE"/>
    <property type="match status" value="1"/>
</dbReference>
<dbReference type="InterPro" id="IPR046955">
    <property type="entry name" value="PHR1-like"/>
</dbReference>
<evidence type="ECO:0000259" key="6">
    <source>
        <dbReference type="PROSITE" id="PS51294"/>
    </source>
</evidence>
<dbReference type="GeneID" id="113460966"/>
<accession>A0A8B8IZ83</accession>
<protein>
    <submittedName>
        <fullName evidence="8">Uncharacterized protein LOC113460966 isoform X1</fullName>
    </submittedName>
</protein>
<evidence type="ECO:0000256" key="1">
    <source>
        <dbReference type="ARBA" id="ARBA00023015"/>
    </source>
</evidence>
<feature type="region of interest" description="Disordered" evidence="5">
    <location>
        <begin position="337"/>
        <end position="358"/>
    </location>
</feature>
<feature type="region of interest" description="Disordered" evidence="5">
    <location>
        <begin position="245"/>
        <end position="283"/>
    </location>
</feature>